<reference evidence="1" key="1">
    <citation type="journal article" date="2014" name="Int. J. Syst. Evol. Microbiol.">
        <title>Complete genome sequence of Corynebacterium casei LMG S-19264T (=DSM 44701T), isolated from a smear-ripened cheese.</title>
        <authorList>
            <consortium name="US DOE Joint Genome Institute (JGI-PGF)"/>
            <person name="Walter F."/>
            <person name="Albersmeier A."/>
            <person name="Kalinowski J."/>
            <person name="Ruckert C."/>
        </authorList>
    </citation>
    <scope>NUCLEOTIDE SEQUENCE</scope>
    <source>
        <strain evidence="1">KCTC 42650</strain>
    </source>
</reference>
<evidence type="ECO:0000313" key="2">
    <source>
        <dbReference type="Proteomes" id="UP000626220"/>
    </source>
</evidence>
<sequence length="458" mass="50321">MVCACTNLGFKPSDPRQNACFLGDVNYATITQVDPLSQRAFIALNWPVKRDGEGKAVTGLPDFDASLSGDWTTVWETWKSTNAIFRNGNPPLDWDVPGVPLPGACSEIDTAAARAAIPYSSQIPDAVPPRFLDEYVNPDGHALLDRNGVPVRFDVHFNRQAYDYVAGNRLWDARDLERFIEANKRLDLPVGTWDKGDGVPAKRGAIVIKSAWKVLDAKDDPARFHKSWAYITPVIENGKLTHECQLKPVGLVGLHIAYKTATMKDWAWSTFEHTEIAPLWSEIGATEEGAFGDGSAVPDWLFYGKEKPSVDQRGAAKLNTPPKKALDNQPSRITRFYPNGYYAGPVSAGDTETCSITTPEFHCLNVQLAGHFAGSPLGNYRLKGTQWLKYSPGMGGYTVLPEILGNAVIETFTQDTSNCMSCHSFAGPEVNGSPKGMYDFLFSFGRDVLNPTVPLQAR</sequence>
<dbReference type="EMBL" id="BNCJ01000033">
    <property type="protein sequence ID" value="GHF72934.1"/>
    <property type="molecule type" value="Genomic_DNA"/>
</dbReference>
<dbReference type="AlphaFoldDB" id="A0A8J3H3Q0"/>
<reference evidence="1" key="2">
    <citation type="submission" date="2020-09" db="EMBL/GenBank/DDBJ databases">
        <authorList>
            <person name="Sun Q."/>
            <person name="Kim S."/>
        </authorList>
    </citation>
    <scope>NUCLEOTIDE SEQUENCE</scope>
    <source>
        <strain evidence="1">KCTC 42650</strain>
    </source>
</reference>
<organism evidence="1 2">
    <name type="scientific">Seohaeicola zhoushanensis</name>
    <dbReference type="NCBI Taxonomy" id="1569283"/>
    <lineage>
        <taxon>Bacteria</taxon>
        <taxon>Pseudomonadati</taxon>
        <taxon>Pseudomonadota</taxon>
        <taxon>Alphaproteobacteria</taxon>
        <taxon>Rhodobacterales</taxon>
        <taxon>Roseobacteraceae</taxon>
        <taxon>Seohaeicola</taxon>
    </lineage>
</organism>
<dbReference type="Proteomes" id="UP000626220">
    <property type="component" value="Unassembled WGS sequence"/>
</dbReference>
<name>A0A8J3H3Q0_9RHOB</name>
<accession>A0A8J3H3Q0</accession>
<comment type="caution">
    <text evidence="1">The sequence shown here is derived from an EMBL/GenBank/DDBJ whole genome shotgun (WGS) entry which is preliminary data.</text>
</comment>
<proteinExistence type="predicted"/>
<keyword evidence="2" id="KW-1185">Reference proteome</keyword>
<protein>
    <submittedName>
        <fullName evidence="1">Uncharacterized protein</fullName>
    </submittedName>
</protein>
<gene>
    <name evidence="1" type="ORF">GCM10017056_49750</name>
</gene>
<evidence type="ECO:0000313" key="1">
    <source>
        <dbReference type="EMBL" id="GHF72934.1"/>
    </source>
</evidence>